<keyword evidence="3" id="KW-1185">Reference proteome</keyword>
<evidence type="ECO:0000313" key="3">
    <source>
        <dbReference type="Proteomes" id="UP001497602"/>
    </source>
</evidence>
<reference evidence="2 3" key="1">
    <citation type="submission" date="2024-05" db="EMBL/GenBank/DDBJ databases">
        <authorList>
            <person name="Duchaud E."/>
        </authorList>
    </citation>
    <scope>NUCLEOTIDE SEQUENCE [LARGE SCALE GENOMIC DNA]</scope>
    <source>
        <strain evidence="2">Ena-SAMPLE-TAB-13-05-2024-13:56:06:370-140305</strain>
    </source>
</reference>
<evidence type="ECO:0000259" key="1">
    <source>
        <dbReference type="Pfam" id="PF19313"/>
    </source>
</evidence>
<evidence type="ECO:0000313" key="2">
    <source>
        <dbReference type="EMBL" id="CAL2107619.1"/>
    </source>
</evidence>
<gene>
    <name evidence="2" type="ORF">T190115A13A_40141</name>
</gene>
<dbReference type="InterPro" id="IPR045670">
    <property type="entry name" value="DUF5916"/>
</dbReference>
<dbReference type="SUPFAM" id="SSF49344">
    <property type="entry name" value="CBD9-like"/>
    <property type="match status" value="1"/>
</dbReference>
<protein>
    <recommendedName>
        <fullName evidence="1">DUF5916 domain-containing protein</fullName>
    </recommendedName>
</protein>
<dbReference type="EMBL" id="CAXJRC010000041">
    <property type="protein sequence ID" value="CAL2107619.1"/>
    <property type="molecule type" value="Genomic_DNA"/>
</dbReference>
<dbReference type="Gene3D" id="2.60.40.1190">
    <property type="match status" value="1"/>
</dbReference>
<accession>A0ABP1FGB8</accession>
<sequence length="720" mass="83753">MRKFILVVCSCFLYGTNFGQELKIPYKKVTIAIDGHFEEKVWQDLPVHTNFYNYMPIDEGQAENQTEVKIFHNKEYIYVGVTYKDTTEKTQVSTLKRDVSIASSDSFIMVLDTQNQDQNGYLFAINSLGNQTDGLIERVNNGYNLNFSWNAVWTSKAIQKGKLKQYEIAIPLKALSYKKGNSTFGVQFYTRDIKNNTWTLYTNVKRNYPTFDLRFNKSLEVEALPEKATSRFAVIPSFTVNHQKEIGDNKTETTYKPSLDVQYNVTSSLKLDATINPDFSQIEVDQQVTNLTRFSVFFPERRNFFLENSDLFSNLGVNGVNPFYSRRIGADREVQFGIKLSGNVAPKTRLGVLNVQTASNDNLAAQNYGTLVAEQQISNNFTATGFIINRQETNNFSFGNDFNRVAGMNVNYKSDDKKWTGVANYGQSFNQGITKNNSFYHAGIWYNRRGFSWNTSFKQVNRNYITDVGFTPRLYNYDPINAKVVREGYSHFNGSVILTRFPKESKTINSQRYLLLENNSFWNENGTLTQMSWYYNHAIWFKDLSFVYTNLNYDYENLQYGFDLLQNGNFIMPGIYRYGRAQVGYNTTPNKNIVAKIENQYGSYYSGTRYRGVLSLKYRLLPFANLETLYELNSIDLNELGNRTFHLARFTGEVFFNNRLNWTTYVQYNTQRNNFNVNSRLQWEYKPLSYMYLVVTDNFDKTIQRTNWGAAFKINYRFDF</sequence>
<organism evidence="2 3">
    <name type="scientific">Tenacibaculum vairaonense</name>
    <dbReference type="NCBI Taxonomy" id="3137860"/>
    <lineage>
        <taxon>Bacteria</taxon>
        <taxon>Pseudomonadati</taxon>
        <taxon>Bacteroidota</taxon>
        <taxon>Flavobacteriia</taxon>
        <taxon>Flavobacteriales</taxon>
        <taxon>Flavobacteriaceae</taxon>
        <taxon>Tenacibaculum</taxon>
    </lineage>
</organism>
<feature type="domain" description="DUF5916" evidence="1">
    <location>
        <begin position="231"/>
        <end position="334"/>
    </location>
</feature>
<dbReference type="Proteomes" id="UP001497602">
    <property type="component" value="Unassembled WGS sequence"/>
</dbReference>
<dbReference type="RefSeq" id="WP_348739233.1">
    <property type="nucleotide sequence ID" value="NZ_CAXJRC010000041.1"/>
</dbReference>
<dbReference type="Pfam" id="PF19313">
    <property type="entry name" value="DUF5916"/>
    <property type="match status" value="1"/>
</dbReference>
<proteinExistence type="predicted"/>
<dbReference type="CDD" id="cd09618">
    <property type="entry name" value="CBM9_like_2"/>
    <property type="match status" value="1"/>
</dbReference>
<name>A0ABP1FGB8_9FLAO</name>
<comment type="caution">
    <text evidence="2">The sequence shown here is derived from an EMBL/GenBank/DDBJ whole genome shotgun (WGS) entry which is preliminary data.</text>
</comment>